<sequence length="280" mass="29817">MIDIIERAEVERILRDPESRVPSASAPITAMTAASPLGAFRAGASRFVNGAEHAARREHLDMLLDELDPNLLVAAAVARTRESAIPRDIPVAVLAEALGFARPDALPPLVEVVAAAYPTGESSDPDEADAAIIALLEASGAADADERVLRVQLLVQAHAATAALVERAIVLARSRDASVSTRALLETVLRDDSPVPLTRRIMPARPRHGETLVTLHLDGPDREATPERPARILAFGAGDRACPAPHHALAIAAAIVETTRDETTHRDADREEVPHDADAR</sequence>
<keyword evidence="3" id="KW-1185">Reference proteome</keyword>
<dbReference type="PROSITE" id="PS00086">
    <property type="entry name" value="CYTOCHROME_P450"/>
    <property type="match status" value="1"/>
</dbReference>
<evidence type="ECO:0000313" key="3">
    <source>
        <dbReference type="Proteomes" id="UP000292935"/>
    </source>
</evidence>
<reference evidence="2 3" key="1">
    <citation type="submission" date="2019-01" db="EMBL/GenBank/DDBJ databases">
        <authorList>
            <person name="Li J."/>
        </authorList>
    </citation>
    <scope>NUCLEOTIDE SEQUENCE [LARGE SCALE GENOMIC DNA]</scope>
    <source>
        <strain evidence="2 3">CCUG 35506</strain>
    </source>
</reference>
<dbReference type="GO" id="GO:0005506">
    <property type="term" value="F:iron ion binding"/>
    <property type="evidence" value="ECO:0007669"/>
    <property type="project" value="InterPro"/>
</dbReference>
<evidence type="ECO:0000256" key="1">
    <source>
        <dbReference type="SAM" id="MobiDB-lite"/>
    </source>
</evidence>
<feature type="region of interest" description="Disordered" evidence="1">
    <location>
        <begin position="259"/>
        <end position="280"/>
    </location>
</feature>
<comment type="caution">
    <text evidence="2">The sequence shown here is derived from an EMBL/GenBank/DDBJ whole genome shotgun (WGS) entry which is preliminary data.</text>
</comment>
<protein>
    <recommendedName>
        <fullName evidence="4">Cytochrome P450</fullName>
    </recommendedName>
</protein>
<evidence type="ECO:0000313" key="2">
    <source>
        <dbReference type="EMBL" id="RXZ50314.1"/>
    </source>
</evidence>
<dbReference type="InterPro" id="IPR017972">
    <property type="entry name" value="Cyt_P450_CS"/>
</dbReference>
<name>A0A4Q2JSV3_9MICO</name>
<dbReference type="AlphaFoldDB" id="A0A4Q2JSV3"/>
<gene>
    <name evidence="2" type="ORF">ESP57_00345</name>
</gene>
<dbReference type="EMBL" id="SDPO01000001">
    <property type="protein sequence ID" value="RXZ50314.1"/>
    <property type="molecule type" value="Genomic_DNA"/>
</dbReference>
<dbReference type="OrthoDB" id="5006855at2"/>
<organism evidence="2 3">
    <name type="scientific">Agromyces fucosus</name>
    <dbReference type="NCBI Taxonomy" id="41985"/>
    <lineage>
        <taxon>Bacteria</taxon>
        <taxon>Bacillati</taxon>
        <taxon>Actinomycetota</taxon>
        <taxon>Actinomycetes</taxon>
        <taxon>Micrococcales</taxon>
        <taxon>Microbacteriaceae</taxon>
        <taxon>Agromyces</taxon>
    </lineage>
</organism>
<dbReference type="Proteomes" id="UP000292935">
    <property type="component" value="Unassembled WGS sequence"/>
</dbReference>
<dbReference type="GO" id="GO:0016705">
    <property type="term" value="F:oxidoreductase activity, acting on paired donors, with incorporation or reduction of molecular oxygen"/>
    <property type="evidence" value="ECO:0007669"/>
    <property type="project" value="InterPro"/>
</dbReference>
<accession>A0A4Q2JSV3</accession>
<proteinExistence type="predicted"/>
<dbReference type="RefSeq" id="WP_129230115.1">
    <property type="nucleotide sequence ID" value="NZ_SDPO01000001.1"/>
</dbReference>
<evidence type="ECO:0008006" key="4">
    <source>
        <dbReference type="Google" id="ProtNLM"/>
    </source>
</evidence>